<dbReference type="EMBL" id="MK801733">
    <property type="protein sequence ID" value="QDF18254.1"/>
    <property type="molecule type" value="Genomic_DNA"/>
</dbReference>
<evidence type="ECO:0000259" key="1">
    <source>
        <dbReference type="Pfam" id="PF12705"/>
    </source>
</evidence>
<dbReference type="InterPro" id="IPR011604">
    <property type="entry name" value="PDDEXK-like_dom_sf"/>
</dbReference>
<gene>
    <name evidence="2" type="primary">40</name>
    <name evidence="2" type="ORF">SEA_CHELMS_40</name>
</gene>
<sequence>MHELPSETRVPRLSRTHWFDRRYLGRHNYEEGKQVVELKTISASSIQVFEGCTFRYHAEMVKRTPSPGGSSDPAKLGSAVHDVLERIIDEVFISKTRDELDWNVLVAYFKQEFMKQFMRIPDSKDDMYNDGIDMLERWFSRTDLEKVQVLMVERKIRVTIKTSIGEVPYTFIFDRLDMFEENGKKIVRVVDYKTWRQHLTPQGLRQKAQGRLYGLAIMLAKNEIAKELGFELEPDEIWVCFDQLRYDPVEVKFTRDDNVATWKYVRRVAERIIAEPEPGKRTLNAECQFCVVKATCPVLTKNVQAGGIMALAGDRNEMAKRYLELEGAQKAIKYAIEEVMEKLIEDAMDSDETEYDTDDFHVVFKSSRRKSYDPATVREIIGDNLFAALGRINNSEIDKLLNGNALNAAQKSRLRSSVQESIGEPKPKVVQRLIKE</sequence>
<dbReference type="GO" id="GO:0004527">
    <property type="term" value="F:exonuclease activity"/>
    <property type="evidence" value="ECO:0007669"/>
    <property type="project" value="UniProtKB-KW"/>
</dbReference>
<dbReference type="KEGG" id="vg:55616421"/>
<dbReference type="Gene3D" id="3.90.320.10">
    <property type="match status" value="1"/>
</dbReference>
<keyword evidence="2" id="KW-0378">Hydrolase</keyword>
<protein>
    <submittedName>
        <fullName evidence="2">Cas4 family exonuclease</fullName>
    </submittedName>
</protein>
<accession>A0A4Y6ESP8</accession>
<feature type="domain" description="PD-(D/E)XK endonuclease-like" evidence="1">
    <location>
        <begin position="40"/>
        <end position="297"/>
    </location>
</feature>
<dbReference type="InterPro" id="IPR038726">
    <property type="entry name" value="PDDEXK_AddAB-type"/>
</dbReference>
<keyword evidence="2" id="KW-0540">Nuclease</keyword>
<dbReference type="Proteomes" id="UP000315166">
    <property type="component" value="Segment"/>
</dbReference>
<keyword evidence="3" id="KW-1185">Reference proteome</keyword>
<dbReference type="Pfam" id="PF12705">
    <property type="entry name" value="PDDEXK_1"/>
    <property type="match status" value="1"/>
</dbReference>
<organism evidence="2 3">
    <name type="scientific">Gordonia phage Chelms</name>
    <dbReference type="NCBI Taxonomy" id="2588132"/>
    <lineage>
        <taxon>Viruses</taxon>
        <taxon>Duplodnaviria</taxon>
        <taxon>Heunggongvirae</taxon>
        <taxon>Uroviricota</taxon>
        <taxon>Caudoviricetes</taxon>
        <taxon>Montyvirus</taxon>
        <taxon>Montyvirus chelms</taxon>
    </lineage>
</organism>
<dbReference type="GeneID" id="55616421"/>
<dbReference type="RefSeq" id="YP_009846055.1">
    <property type="nucleotide sequence ID" value="NC_048768.1"/>
</dbReference>
<proteinExistence type="predicted"/>
<name>A0A4Y6ESP8_9CAUD</name>
<evidence type="ECO:0000313" key="3">
    <source>
        <dbReference type="Proteomes" id="UP000315166"/>
    </source>
</evidence>
<keyword evidence="2" id="KW-0269">Exonuclease</keyword>
<reference evidence="2 3" key="1">
    <citation type="submission" date="2019-04" db="EMBL/GenBank/DDBJ databases">
        <authorList>
            <person name="Ahlbrecht B.C."/>
            <person name="Almail A."/>
            <person name="Blakestad S.M."/>
            <person name="Calhoun C.D."/>
            <person name="Chesley E."/>
            <person name="Craven C.R."/>
            <person name="Hoagland S.Z."/>
            <person name="Jost S.L."/>
            <person name="Manz Z.R."/>
            <person name="Pena P.B."/>
            <person name="Pfenning K.J."/>
            <person name="Postl L.C."/>
            <person name="Ramsey E.P."/>
            <person name="Roberts C.A."/>
            <person name="Sevcik K.M."/>
            <person name="Whitman F.C."/>
            <person name="Chia C.P."/>
            <person name="McKinney A.L."/>
            <person name="Tolsma S."/>
            <person name="Ward R.E."/>
            <person name="Garlena R.A."/>
            <person name="Russell D.A."/>
            <person name="Pope W.H."/>
            <person name="Jacobs-Sera D."/>
            <person name="Hatfull G.F."/>
        </authorList>
    </citation>
    <scope>NUCLEOTIDE SEQUENCE [LARGE SCALE GENOMIC DNA]</scope>
</reference>
<evidence type="ECO:0000313" key="2">
    <source>
        <dbReference type="EMBL" id="QDF18254.1"/>
    </source>
</evidence>